<dbReference type="Pfam" id="PF09994">
    <property type="entry name" value="T6SS_Tle1-like_cat"/>
    <property type="match status" value="1"/>
</dbReference>
<dbReference type="EMBL" id="LATX01001221">
    <property type="protein sequence ID" value="KTB43238.1"/>
    <property type="molecule type" value="Genomic_DNA"/>
</dbReference>
<dbReference type="SUPFAM" id="SSF53474">
    <property type="entry name" value="alpha/beta-Hydrolases"/>
    <property type="match status" value="1"/>
</dbReference>
<proteinExistence type="predicted"/>
<evidence type="ECO:0000259" key="1">
    <source>
        <dbReference type="Pfam" id="PF09994"/>
    </source>
</evidence>
<dbReference type="PANTHER" id="PTHR33840:SF2">
    <property type="entry name" value="TLE1 PHOSPHOLIPASE DOMAIN-CONTAINING PROTEIN"/>
    <property type="match status" value="1"/>
</dbReference>
<dbReference type="InterPro" id="IPR029058">
    <property type="entry name" value="AB_hydrolase_fold"/>
</dbReference>
<comment type="caution">
    <text evidence="2">The sequence shown here is derived from an EMBL/GenBank/DDBJ whole genome shotgun (WGS) entry which is preliminary data.</text>
</comment>
<name>A0A0W0G3T6_MONRR</name>
<feature type="domain" description="T6SS Phospholipase effector Tle1-like catalytic" evidence="1">
    <location>
        <begin position="49"/>
        <end position="356"/>
    </location>
</feature>
<gene>
    <name evidence="2" type="ORF">WG66_4184</name>
</gene>
<organism evidence="2 3">
    <name type="scientific">Moniliophthora roreri</name>
    <name type="common">Frosty pod rot fungus</name>
    <name type="synonym">Monilia roreri</name>
    <dbReference type="NCBI Taxonomy" id="221103"/>
    <lineage>
        <taxon>Eukaryota</taxon>
        <taxon>Fungi</taxon>
        <taxon>Dikarya</taxon>
        <taxon>Basidiomycota</taxon>
        <taxon>Agaricomycotina</taxon>
        <taxon>Agaricomycetes</taxon>
        <taxon>Agaricomycetidae</taxon>
        <taxon>Agaricales</taxon>
        <taxon>Marasmiineae</taxon>
        <taxon>Marasmiaceae</taxon>
        <taxon>Moniliophthora</taxon>
    </lineage>
</organism>
<evidence type="ECO:0000313" key="2">
    <source>
        <dbReference type="EMBL" id="KTB43238.1"/>
    </source>
</evidence>
<dbReference type="PANTHER" id="PTHR33840">
    <property type="match status" value="1"/>
</dbReference>
<dbReference type="AlphaFoldDB" id="A0A0W0G3T6"/>
<evidence type="ECO:0000313" key="3">
    <source>
        <dbReference type="Proteomes" id="UP000054988"/>
    </source>
</evidence>
<dbReference type="eggNOG" id="ENOG502QPR9">
    <property type="taxonomic scope" value="Eukaryota"/>
</dbReference>
<dbReference type="Proteomes" id="UP000054988">
    <property type="component" value="Unassembled WGS sequence"/>
</dbReference>
<accession>A0A0W0G3T6</accession>
<dbReference type="InterPro" id="IPR018712">
    <property type="entry name" value="Tle1-like_cat"/>
</dbReference>
<sequence>MKDTVKGAVEDSVNGTAKDNAKNTEEALLMDNLPRLEGSSIVPPAHYGRTLVLCFDGTGDQFDDDNSSIVEFFSLLKKDDRTKQLVYYQAGIGTYTSPEMVTPLMSKISKSLDAAVAWNLHAHVMDGYEFLMQNYTAGDRICIFGFSRGAYTARCLAGMIHKVGILPACNHQQVPFAYKMYAEDNDKYSDKAKAFKKAFSTNVDIEFIGVWDTVDSVGLIPRTLPFTGSNHIVRTFRHAVALDERRAKFKAKMYWGDDKDEDDGHVDGEGEEPVDVLPKGLKKSLKGTGINRELAIKALKKKYRGPKNGDAENGASKTNVKEVWFAGCHCDVGGGSVKNDTKKSLARIPLRWMIRECFDRDSGIMFNAKLLKERLGMEPSELYPIVKDRPDPLKIDARADIIEPREDLEPGFFSRVSKFLGFGREQKIQDSNGHLSCSSETTLGRVLPDHELDHADLLCPIYDQLSMKWWLWGILEVMPLLRKSPGSIRMRLGINWGHGRVIPEPQGGGKVLVHRSVEARMKAKDMLGKRYRPAAENWQYLKNNDKIKWVN</sequence>
<reference evidence="2 3" key="1">
    <citation type="submission" date="2015-12" db="EMBL/GenBank/DDBJ databases">
        <title>Draft genome sequence of Moniliophthora roreri, the causal agent of frosty pod rot of cacao.</title>
        <authorList>
            <person name="Aime M.C."/>
            <person name="Diaz-Valderrama J.R."/>
            <person name="Kijpornyongpan T."/>
            <person name="Phillips-Mora W."/>
        </authorList>
    </citation>
    <scope>NUCLEOTIDE SEQUENCE [LARGE SCALE GENOMIC DNA]</scope>
    <source>
        <strain evidence="2 3">MCA 2952</strain>
    </source>
</reference>
<protein>
    <recommendedName>
        <fullName evidence="1">T6SS Phospholipase effector Tle1-like catalytic domain-containing protein</fullName>
    </recommendedName>
</protein>